<evidence type="ECO:0000313" key="5">
    <source>
        <dbReference type="EMBL" id="MSS41359.1"/>
    </source>
</evidence>
<protein>
    <submittedName>
        <fullName evidence="5">SDR family NAD(P)-dependent oxidoreductase</fullName>
    </submittedName>
</protein>
<dbReference type="Proteomes" id="UP000462363">
    <property type="component" value="Unassembled WGS sequence"/>
</dbReference>
<evidence type="ECO:0000256" key="1">
    <source>
        <dbReference type="ARBA" id="ARBA00006484"/>
    </source>
</evidence>
<dbReference type="PRINTS" id="PR00080">
    <property type="entry name" value="SDRFAMILY"/>
</dbReference>
<dbReference type="PANTHER" id="PTHR43391:SF14">
    <property type="entry name" value="DEHYDROGENASE_REDUCTASE SDR FAMILY PROTEIN 7-LIKE"/>
    <property type="match status" value="1"/>
</dbReference>
<evidence type="ECO:0000256" key="2">
    <source>
        <dbReference type="ARBA" id="ARBA00022857"/>
    </source>
</evidence>
<dbReference type="InterPro" id="IPR020904">
    <property type="entry name" value="Sc_DH/Rdtase_CS"/>
</dbReference>
<dbReference type="GeneID" id="62697262"/>
<dbReference type="PANTHER" id="PTHR43391">
    <property type="entry name" value="RETINOL DEHYDROGENASE-RELATED"/>
    <property type="match status" value="1"/>
</dbReference>
<gene>
    <name evidence="5" type="ORF">FYJ37_13670</name>
</gene>
<reference evidence="5 6" key="1">
    <citation type="submission" date="2019-08" db="EMBL/GenBank/DDBJ databases">
        <title>In-depth cultivation of the pig gut microbiome towards novel bacterial diversity and tailored functional studies.</title>
        <authorList>
            <person name="Wylensek D."/>
            <person name="Hitch T.C.A."/>
            <person name="Clavel T."/>
        </authorList>
    </citation>
    <scope>NUCLEOTIDE SEQUENCE [LARGE SCALE GENOMIC DNA]</scope>
    <source>
        <strain evidence="5 6">BL-389-WT-3D</strain>
    </source>
</reference>
<comment type="caution">
    <text evidence="5">The sequence shown here is derived from an EMBL/GenBank/DDBJ whole genome shotgun (WGS) entry which is preliminary data.</text>
</comment>
<dbReference type="Pfam" id="PF00106">
    <property type="entry name" value="adh_short"/>
    <property type="match status" value="1"/>
</dbReference>
<accession>A0A844FD90</accession>
<sequence length="259" mass="28673">MMRIAVITGASSGIGREFARQIPRLYHSLDELWVVARRTDRLKELVKESEVPVRIFDGDMMRDYIFSRIEKELERYSADIRMLVNAAGYGKIGAAEELEMEEQCGMIDLNCRSLTKLTLLCLPYMTKGSRIINIASAAAFAPQPGFAVYAATKSYVYSFSQAIREETKGRGIVVTAVCPGPVDTEFFDRAGELKNFWKATVRADAPGVVRQALRDSVRRKPVSVYGAAMKGARVLAKIVPDAQIASAMAWMSKGSRESG</sequence>
<dbReference type="InterPro" id="IPR002347">
    <property type="entry name" value="SDR_fam"/>
</dbReference>
<dbReference type="EMBL" id="VUMB01000033">
    <property type="protein sequence ID" value="MSS41359.1"/>
    <property type="molecule type" value="Genomic_DNA"/>
</dbReference>
<dbReference type="Gene3D" id="3.40.50.720">
    <property type="entry name" value="NAD(P)-binding Rossmann-like Domain"/>
    <property type="match status" value="1"/>
</dbReference>
<dbReference type="PROSITE" id="PS00061">
    <property type="entry name" value="ADH_SHORT"/>
    <property type="match status" value="1"/>
</dbReference>
<dbReference type="AlphaFoldDB" id="A0A844FD90"/>
<dbReference type="InterPro" id="IPR036291">
    <property type="entry name" value="NAD(P)-bd_dom_sf"/>
</dbReference>
<dbReference type="SUPFAM" id="SSF51735">
    <property type="entry name" value="NAD(P)-binding Rossmann-fold domains"/>
    <property type="match status" value="1"/>
</dbReference>
<evidence type="ECO:0000256" key="3">
    <source>
        <dbReference type="ARBA" id="ARBA00023002"/>
    </source>
</evidence>
<dbReference type="PRINTS" id="PR00081">
    <property type="entry name" value="GDHRDH"/>
</dbReference>
<proteinExistence type="inferred from homology"/>
<evidence type="ECO:0000313" key="6">
    <source>
        <dbReference type="Proteomes" id="UP000462363"/>
    </source>
</evidence>
<keyword evidence="2" id="KW-0521">NADP</keyword>
<keyword evidence="3" id="KW-0560">Oxidoreductase</keyword>
<dbReference type="GO" id="GO:0016491">
    <property type="term" value="F:oxidoreductase activity"/>
    <property type="evidence" value="ECO:0007669"/>
    <property type="project" value="UniProtKB-KW"/>
</dbReference>
<name>A0A844FD90_CLOSV</name>
<dbReference type="RefSeq" id="WP_004606014.1">
    <property type="nucleotide sequence ID" value="NZ_AP024846.1"/>
</dbReference>
<evidence type="ECO:0000256" key="4">
    <source>
        <dbReference type="RuleBase" id="RU000363"/>
    </source>
</evidence>
<comment type="similarity">
    <text evidence="1 4">Belongs to the short-chain dehydrogenases/reductases (SDR) family.</text>
</comment>
<dbReference type="GO" id="GO:0005829">
    <property type="term" value="C:cytosol"/>
    <property type="evidence" value="ECO:0007669"/>
    <property type="project" value="TreeGrafter"/>
</dbReference>
<organism evidence="5 6">
    <name type="scientific">Clostridium scindens (strain JCM 10418 / VPI 12708)</name>
    <dbReference type="NCBI Taxonomy" id="29347"/>
    <lineage>
        <taxon>Bacteria</taxon>
        <taxon>Bacillati</taxon>
        <taxon>Bacillota</taxon>
        <taxon>Clostridia</taxon>
        <taxon>Lachnospirales</taxon>
        <taxon>Lachnospiraceae</taxon>
    </lineage>
</organism>
<dbReference type="PIRSF" id="PIRSF000126">
    <property type="entry name" value="11-beta-HSD1"/>
    <property type="match status" value="1"/>
</dbReference>